<proteinExistence type="predicted"/>
<reference evidence="2" key="1">
    <citation type="journal article" date="2020" name="mSystems">
        <title>Genome- and Community-Level Interaction Insights into Carbon Utilization and Element Cycling Functions of Hydrothermarchaeota in Hydrothermal Sediment.</title>
        <authorList>
            <person name="Zhou Z."/>
            <person name="Liu Y."/>
            <person name="Xu W."/>
            <person name="Pan J."/>
            <person name="Luo Z.H."/>
            <person name="Li M."/>
        </authorList>
    </citation>
    <scope>NUCLEOTIDE SEQUENCE [LARGE SCALE GENOMIC DNA]</scope>
    <source>
        <strain evidence="2">SpSt-339</strain>
    </source>
</reference>
<protein>
    <submittedName>
        <fullName evidence="2">Class I SAM-dependent methyltransferase</fullName>
    </submittedName>
</protein>
<feature type="domain" description="Methyltransferase" evidence="1">
    <location>
        <begin position="48"/>
        <end position="140"/>
    </location>
</feature>
<dbReference type="AlphaFoldDB" id="A0A7C2P660"/>
<comment type="caution">
    <text evidence="2">The sequence shown here is derived from an EMBL/GenBank/DDBJ whole genome shotgun (WGS) entry which is preliminary data.</text>
</comment>
<keyword evidence="2" id="KW-0489">Methyltransferase</keyword>
<gene>
    <name evidence="2" type="ORF">ENQ76_09645</name>
</gene>
<sequence length="259" mass="30134">MDTIAGHLYDFPKYYDLVFGSDWKAEYKFLQDCFATWSRRPVRRLFEPGCGTGRLLVRFARDGYEVSGLDLNPQAVAYCNARFRRQKLRPAATVGDMTHFTLRRKVDVCFNLINTFRHLPNDKAALSHLRCITRALHTGGLYLLGLHLTPLSSQRCLEESWSASRGNLSVVTRLWSIGIDLGRRIERIGMTFDIYTPSKQFRIEDETTFRTYTAAQMQALFRAVPELEVVETYDFRYDPEWPIEINPDTEDVVYVLRKR</sequence>
<dbReference type="GO" id="GO:0008168">
    <property type="term" value="F:methyltransferase activity"/>
    <property type="evidence" value="ECO:0007669"/>
    <property type="project" value="UniProtKB-KW"/>
</dbReference>
<name>A0A7C2P660_9PLAN</name>
<dbReference type="Gene3D" id="3.40.50.150">
    <property type="entry name" value="Vaccinia Virus protein VP39"/>
    <property type="match status" value="1"/>
</dbReference>
<dbReference type="InterPro" id="IPR029063">
    <property type="entry name" value="SAM-dependent_MTases_sf"/>
</dbReference>
<evidence type="ECO:0000259" key="1">
    <source>
        <dbReference type="Pfam" id="PF13649"/>
    </source>
</evidence>
<dbReference type="SUPFAM" id="SSF53335">
    <property type="entry name" value="S-adenosyl-L-methionine-dependent methyltransferases"/>
    <property type="match status" value="1"/>
</dbReference>
<dbReference type="InterPro" id="IPR041698">
    <property type="entry name" value="Methyltransf_25"/>
</dbReference>
<dbReference type="CDD" id="cd02440">
    <property type="entry name" value="AdoMet_MTases"/>
    <property type="match status" value="1"/>
</dbReference>
<dbReference type="GO" id="GO:0032259">
    <property type="term" value="P:methylation"/>
    <property type="evidence" value="ECO:0007669"/>
    <property type="project" value="UniProtKB-KW"/>
</dbReference>
<accession>A0A7C2P660</accession>
<keyword evidence="2" id="KW-0808">Transferase</keyword>
<organism evidence="2">
    <name type="scientific">Schlesneria paludicola</name>
    <dbReference type="NCBI Taxonomy" id="360056"/>
    <lineage>
        <taxon>Bacteria</taxon>
        <taxon>Pseudomonadati</taxon>
        <taxon>Planctomycetota</taxon>
        <taxon>Planctomycetia</taxon>
        <taxon>Planctomycetales</taxon>
        <taxon>Planctomycetaceae</taxon>
        <taxon>Schlesneria</taxon>
    </lineage>
</organism>
<dbReference type="EMBL" id="DSOK01000271">
    <property type="protein sequence ID" value="HEN15715.1"/>
    <property type="molecule type" value="Genomic_DNA"/>
</dbReference>
<dbReference type="Pfam" id="PF13649">
    <property type="entry name" value="Methyltransf_25"/>
    <property type="match status" value="1"/>
</dbReference>
<evidence type="ECO:0000313" key="2">
    <source>
        <dbReference type="EMBL" id="HEN15715.1"/>
    </source>
</evidence>
<dbReference type="Gene3D" id="2.20.25.110">
    <property type="entry name" value="S-adenosyl-L-methionine-dependent methyltransferases"/>
    <property type="match status" value="1"/>
</dbReference>